<evidence type="ECO:0000313" key="2">
    <source>
        <dbReference type="EMBL" id="MEQ2179912.1"/>
    </source>
</evidence>
<keyword evidence="3" id="KW-1185">Reference proteome</keyword>
<protein>
    <submittedName>
        <fullName evidence="2">Uncharacterized protein</fullName>
    </submittedName>
</protein>
<feature type="region of interest" description="Disordered" evidence="1">
    <location>
        <begin position="32"/>
        <end position="84"/>
    </location>
</feature>
<name>A0ABV0P8X1_9TELE</name>
<accession>A0ABV0P8X1</accession>
<comment type="caution">
    <text evidence="2">The sequence shown here is derived from an EMBL/GenBank/DDBJ whole genome shotgun (WGS) entry which is preliminary data.</text>
</comment>
<sequence>PETEPLSWAALHSDPVSAGKFYVFHHSHTTETNRHPVFLPSPAGNPVPAGERPPPEHSRRHRPVPLQRRGAQQDHHWGLLGRAV</sequence>
<gene>
    <name evidence="2" type="ORF">GOODEAATRI_030125</name>
</gene>
<reference evidence="2 3" key="1">
    <citation type="submission" date="2021-06" db="EMBL/GenBank/DDBJ databases">
        <authorList>
            <person name="Palmer J.M."/>
        </authorList>
    </citation>
    <scope>NUCLEOTIDE SEQUENCE [LARGE SCALE GENOMIC DNA]</scope>
    <source>
        <strain evidence="2 3">GA_2019</strain>
        <tissue evidence="2">Muscle</tissue>
    </source>
</reference>
<proteinExistence type="predicted"/>
<dbReference type="EMBL" id="JAHRIO010064631">
    <property type="protein sequence ID" value="MEQ2179912.1"/>
    <property type="molecule type" value="Genomic_DNA"/>
</dbReference>
<organism evidence="2 3">
    <name type="scientific">Goodea atripinnis</name>
    <dbReference type="NCBI Taxonomy" id="208336"/>
    <lineage>
        <taxon>Eukaryota</taxon>
        <taxon>Metazoa</taxon>
        <taxon>Chordata</taxon>
        <taxon>Craniata</taxon>
        <taxon>Vertebrata</taxon>
        <taxon>Euteleostomi</taxon>
        <taxon>Actinopterygii</taxon>
        <taxon>Neopterygii</taxon>
        <taxon>Teleostei</taxon>
        <taxon>Neoteleostei</taxon>
        <taxon>Acanthomorphata</taxon>
        <taxon>Ovalentaria</taxon>
        <taxon>Atherinomorphae</taxon>
        <taxon>Cyprinodontiformes</taxon>
        <taxon>Goodeidae</taxon>
        <taxon>Goodea</taxon>
    </lineage>
</organism>
<feature type="non-terminal residue" evidence="2">
    <location>
        <position position="1"/>
    </location>
</feature>
<evidence type="ECO:0000256" key="1">
    <source>
        <dbReference type="SAM" id="MobiDB-lite"/>
    </source>
</evidence>
<feature type="non-terminal residue" evidence="2">
    <location>
        <position position="84"/>
    </location>
</feature>
<evidence type="ECO:0000313" key="3">
    <source>
        <dbReference type="Proteomes" id="UP001476798"/>
    </source>
</evidence>
<dbReference type="Proteomes" id="UP001476798">
    <property type="component" value="Unassembled WGS sequence"/>
</dbReference>